<dbReference type="SUPFAM" id="SSF158472">
    <property type="entry name" value="HAMP domain-like"/>
    <property type="match status" value="1"/>
</dbReference>
<sequence length="631" mass="67191">MRISGKIYSLVAVMCLSSLLIGATALFAVVGFDQKLADFRAASERAYLGERLNRYVTAVVMEARGIYGASSTEKAKKFATGLLENLDEMDKVLAQWQPLVPEAQSAAFTALVSRSQEFRTFRSETAKLGTEVSPEAANEQGNNDANRANRKAFQQEIDAVVDTDVAALTAVEQSIDGFKAWIFLLVAGMAAVGILAGAGLGIYIARVHLSGPIGRITDTIRAVAGGNFDVDVPFAGRKDEIGEMASAVGVFKENGLAVQRMNQKDAVQRARNDELQAMMARVVEAAANGDFSRRIDKDFGDQGLNTFASNVDRLLASVDAGINEMRSVMGNLADGVLTRSMNGQYHGAFAELQTNVNGTMKSLKQTIREVLDTSDSINGNINELGNSTNDLSRRTEQQAAALEETSAALQEITGVVRGATEKAQQAASMVTEAKDNASQAGQVVGQAIAAMGRIEQASQEISQIINVIDEIAFQTNLLALNAGVEAARAGDAGKGFAVVAQEVRELAQRSAGAAKDIKTLITKSGNEVETGVKLVQATGSALTDIETRVYTINSHIHSIAESAREQATALNEINQAVNQIDSVTQQNAAMVEETSAATMKLSSEADRLVDLISRFELEEKTKSAAGVRRAA</sequence>
<dbReference type="PANTHER" id="PTHR43531:SF11">
    <property type="entry name" value="METHYL-ACCEPTING CHEMOTAXIS PROTEIN 3"/>
    <property type="match status" value="1"/>
</dbReference>
<dbReference type="Proteomes" id="UP000633219">
    <property type="component" value="Unassembled WGS sequence"/>
</dbReference>
<dbReference type="RefSeq" id="WP_201663045.1">
    <property type="nucleotide sequence ID" value="NZ_JAEQNC010000013.1"/>
</dbReference>
<evidence type="ECO:0000256" key="5">
    <source>
        <dbReference type="SAM" id="Phobius"/>
    </source>
</evidence>
<dbReference type="AlphaFoldDB" id="A0A936YVI7"/>
<protein>
    <submittedName>
        <fullName evidence="8">HAMP domain-containing protein</fullName>
    </submittedName>
</protein>
<name>A0A936YVI7_9HYPH</name>
<comment type="caution">
    <text evidence="8">The sequence shown here is derived from an EMBL/GenBank/DDBJ whole genome shotgun (WGS) entry which is preliminary data.</text>
</comment>
<dbReference type="GO" id="GO:0007165">
    <property type="term" value="P:signal transduction"/>
    <property type="evidence" value="ECO:0007669"/>
    <property type="project" value="UniProtKB-KW"/>
</dbReference>
<feature type="domain" description="Methyl-accepting transducer" evidence="6">
    <location>
        <begin position="373"/>
        <end position="602"/>
    </location>
</feature>
<evidence type="ECO:0000313" key="8">
    <source>
        <dbReference type="EMBL" id="MBL0374506.1"/>
    </source>
</evidence>
<dbReference type="GO" id="GO:0006935">
    <property type="term" value="P:chemotaxis"/>
    <property type="evidence" value="ECO:0007669"/>
    <property type="project" value="UniProtKB-KW"/>
</dbReference>
<feature type="transmembrane region" description="Helical" evidence="5">
    <location>
        <begin position="181"/>
        <end position="205"/>
    </location>
</feature>
<dbReference type="PANTHER" id="PTHR43531">
    <property type="entry name" value="PROTEIN ICFG"/>
    <property type="match status" value="1"/>
</dbReference>
<evidence type="ECO:0000313" key="9">
    <source>
        <dbReference type="Proteomes" id="UP000633219"/>
    </source>
</evidence>
<evidence type="ECO:0000256" key="4">
    <source>
        <dbReference type="PROSITE-ProRule" id="PRU00284"/>
    </source>
</evidence>
<keyword evidence="5" id="KW-0472">Membrane</keyword>
<dbReference type="InterPro" id="IPR004089">
    <property type="entry name" value="MCPsignal_dom"/>
</dbReference>
<evidence type="ECO:0000256" key="1">
    <source>
        <dbReference type="ARBA" id="ARBA00004370"/>
    </source>
</evidence>
<dbReference type="InterPro" id="IPR051310">
    <property type="entry name" value="MCP_chemotaxis"/>
</dbReference>
<keyword evidence="5" id="KW-1133">Transmembrane helix</keyword>
<keyword evidence="4" id="KW-0807">Transducer</keyword>
<dbReference type="SMART" id="SM00283">
    <property type="entry name" value="MA"/>
    <property type="match status" value="1"/>
</dbReference>
<dbReference type="Gene3D" id="6.10.340.10">
    <property type="match status" value="1"/>
</dbReference>
<dbReference type="EMBL" id="JAEQNC010000013">
    <property type="protein sequence ID" value="MBL0374506.1"/>
    <property type="molecule type" value="Genomic_DNA"/>
</dbReference>
<gene>
    <name evidence="8" type="ORF">JJB09_21055</name>
</gene>
<dbReference type="Gene3D" id="1.10.287.950">
    <property type="entry name" value="Methyl-accepting chemotaxis protein"/>
    <property type="match status" value="1"/>
</dbReference>
<dbReference type="InterPro" id="IPR003660">
    <property type="entry name" value="HAMP_dom"/>
</dbReference>
<keyword evidence="2" id="KW-0145">Chemotaxis</keyword>
<dbReference type="GO" id="GO:0016020">
    <property type="term" value="C:membrane"/>
    <property type="evidence" value="ECO:0007669"/>
    <property type="project" value="UniProtKB-SubCell"/>
</dbReference>
<keyword evidence="5" id="KW-0812">Transmembrane</keyword>
<feature type="domain" description="HAMP" evidence="7">
    <location>
        <begin position="316"/>
        <end position="368"/>
    </location>
</feature>
<keyword evidence="9" id="KW-1185">Reference proteome</keyword>
<evidence type="ECO:0000259" key="7">
    <source>
        <dbReference type="PROSITE" id="PS50885"/>
    </source>
</evidence>
<dbReference type="SMART" id="SM00304">
    <property type="entry name" value="HAMP"/>
    <property type="match status" value="2"/>
</dbReference>
<dbReference type="SUPFAM" id="SSF58104">
    <property type="entry name" value="Methyl-accepting chemotaxis protein (MCP) signaling domain"/>
    <property type="match status" value="1"/>
</dbReference>
<dbReference type="PROSITE" id="PS50111">
    <property type="entry name" value="CHEMOTAXIS_TRANSDUC_2"/>
    <property type="match status" value="1"/>
</dbReference>
<organism evidence="8 9">
    <name type="scientific">Rhizobium setariae</name>
    <dbReference type="NCBI Taxonomy" id="2801340"/>
    <lineage>
        <taxon>Bacteria</taxon>
        <taxon>Pseudomonadati</taxon>
        <taxon>Pseudomonadota</taxon>
        <taxon>Alphaproteobacteria</taxon>
        <taxon>Hyphomicrobiales</taxon>
        <taxon>Rhizobiaceae</taxon>
        <taxon>Rhizobium/Agrobacterium group</taxon>
        <taxon>Rhizobium</taxon>
    </lineage>
</organism>
<reference evidence="8" key="1">
    <citation type="submission" date="2021-01" db="EMBL/GenBank/DDBJ databases">
        <title>Rhizobium sp. strain KVB221 16S ribosomal RNA gene Genome sequencing and assembly.</title>
        <authorList>
            <person name="Kang M."/>
        </authorList>
    </citation>
    <scope>NUCLEOTIDE SEQUENCE</scope>
    <source>
        <strain evidence="8">KVB221</strain>
    </source>
</reference>
<evidence type="ECO:0000259" key="6">
    <source>
        <dbReference type="PROSITE" id="PS50111"/>
    </source>
</evidence>
<dbReference type="CDD" id="cd06225">
    <property type="entry name" value="HAMP"/>
    <property type="match status" value="1"/>
</dbReference>
<dbReference type="FunFam" id="1.10.287.950:FF:000001">
    <property type="entry name" value="Methyl-accepting chemotaxis sensory transducer"/>
    <property type="match status" value="1"/>
</dbReference>
<comment type="similarity">
    <text evidence="3">Belongs to the methyl-accepting chemotaxis (MCP) protein family.</text>
</comment>
<comment type="subcellular location">
    <subcellularLocation>
        <location evidence="1">Membrane</location>
    </subcellularLocation>
</comment>
<dbReference type="PROSITE" id="PS50885">
    <property type="entry name" value="HAMP"/>
    <property type="match status" value="2"/>
</dbReference>
<dbReference type="Pfam" id="PF00672">
    <property type="entry name" value="HAMP"/>
    <property type="match status" value="1"/>
</dbReference>
<evidence type="ECO:0000256" key="3">
    <source>
        <dbReference type="ARBA" id="ARBA00029447"/>
    </source>
</evidence>
<dbReference type="Pfam" id="PF18947">
    <property type="entry name" value="HAMP_2"/>
    <property type="match status" value="1"/>
</dbReference>
<evidence type="ECO:0000256" key="2">
    <source>
        <dbReference type="ARBA" id="ARBA00022500"/>
    </source>
</evidence>
<dbReference type="CDD" id="cd11386">
    <property type="entry name" value="MCP_signal"/>
    <property type="match status" value="1"/>
</dbReference>
<proteinExistence type="inferred from homology"/>
<accession>A0A936YVI7</accession>
<dbReference type="Pfam" id="PF00015">
    <property type="entry name" value="MCPsignal"/>
    <property type="match status" value="1"/>
</dbReference>
<feature type="domain" description="HAMP" evidence="7">
    <location>
        <begin position="207"/>
        <end position="260"/>
    </location>
</feature>